<evidence type="ECO:0000256" key="1">
    <source>
        <dbReference type="ARBA" id="ARBA00001971"/>
    </source>
</evidence>
<dbReference type="Proteomes" id="UP001212997">
    <property type="component" value="Unassembled WGS sequence"/>
</dbReference>
<dbReference type="GO" id="GO:0004497">
    <property type="term" value="F:monooxygenase activity"/>
    <property type="evidence" value="ECO:0007669"/>
    <property type="project" value="UniProtKB-KW"/>
</dbReference>
<dbReference type="GO" id="GO:0016705">
    <property type="term" value="F:oxidoreductase activity, acting on paired donors, with incorporation or reduction of molecular oxygen"/>
    <property type="evidence" value="ECO:0007669"/>
    <property type="project" value="InterPro"/>
</dbReference>
<evidence type="ECO:0000256" key="12">
    <source>
        <dbReference type="ARBA" id="ARBA00023136"/>
    </source>
</evidence>
<evidence type="ECO:0000256" key="5">
    <source>
        <dbReference type="ARBA" id="ARBA00022617"/>
    </source>
</evidence>
<accession>A0AAD5YEP6</accession>
<comment type="subcellular location">
    <subcellularLocation>
        <location evidence="2">Membrane</location>
        <topology evidence="2">Single-pass membrane protein</topology>
    </subcellularLocation>
</comment>
<keyword evidence="8" id="KW-1133">Transmembrane helix</keyword>
<keyword evidence="10 13" id="KW-0408">Iron</keyword>
<gene>
    <name evidence="15" type="ORF">NLI96_g10075</name>
</gene>
<evidence type="ECO:0000313" key="16">
    <source>
        <dbReference type="Proteomes" id="UP001212997"/>
    </source>
</evidence>
<comment type="pathway">
    <text evidence="3">Secondary metabolite biosynthesis.</text>
</comment>
<keyword evidence="5 13" id="KW-0349">Heme</keyword>
<dbReference type="GO" id="GO:0005506">
    <property type="term" value="F:iron ion binding"/>
    <property type="evidence" value="ECO:0007669"/>
    <property type="project" value="InterPro"/>
</dbReference>
<dbReference type="PRINTS" id="PR00463">
    <property type="entry name" value="EP450I"/>
</dbReference>
<dbReference type="Pfam" id="PF00067">
    <property type="entry name" value="p450"/>
    <property type="match status" value="1"/>
</dbReference>
<name>A0AAD5YEP6_9APHY</name>
<protein>
    <recommendedName>
        <fullName evidence="17">Cytochrome P450</fullName>
    </recommendedName>
</protein>
<keyword evidence="16" id="KW-1185">Reference proteome</keyword>
<keyword evidence="12" id="KW-0472">Membrane</keyword>
<keyword evidence="7 13" id="KW-0479">Metal-binding</keyword>
<dbReference type="InterPro" id="IPR001128">
    <property type="entry name" value="Cyt_P450"/>
</dbReference>
<dbReference type="InterPro" id="IPR002401">
    <property type="entry name" value="Cyt_P450_E_grp-I"/>
</dbReference>
<evidence type="ECO:0000256" key="4">
    <source>
        <dbReference type="ARBA" id="ARBA00010617"/>
    </source>
</evidence>
<organism evidence="15 16">
    <name type="scientific">Meripilus lineatus</name>
    <dbReference type="NCBI Taxonomy" id="2056292"/>
    <lineage>
        <taxon>Eukaryota</taxon>
        <taxon>Fungi</taxon>
        <taxon>Dikarya</taxon>
        <taxon>Basidiomycota</taxon>
        <taxon>Agaricomycotina</taxon>
        <taxon>Agaricomycetes</taxon>
        <taxon>Polyporales</taxon>
        <taxon>Meripilaceae</taxon>
        <taxon>Meripilus</taxon>
    </lineage>
</organism>
<comment type="cofactor">
    <cofactor evidence="1 13">
        <name>heme</name>
        <dbReference type="ChEBI" id="CHEBI:30413"/>
    </cofactor>
</comment>
<dbReference type="InterPro" id="IPR050364">
    <property type="entry name" value="Cytochrome_P450_fung"/>
</dbReference>
<evidence type="ECO:0008006" key="17">
    <source>
        <dbReference type="Google" id="ProtNLM"/>
    </source>
</evidence>
<reference evidence="15" key="1">
    <citation type="submission" date="2022-07" db="EMBL/GenBank/DDBJ databases">
        <title>Genome Sequence of Physisporinus lineatus.</title>
        <authorList>
            <person name="Buettner E."/>
        </authorList>
    </citation>
    <scope>NUCLEOTIDE SEQUENCE</scope>
    <source>
        <strain evidence="15">VT162</strain>
    </source>
</reference>
<evidence type="ECO:0000256" key="2">
    <source>
        <dbReference type="ARBA" id="ARBA00004167"/>
    </source>
</evidence>
<evidence type="ECO:0000313" key="15">
    <source>
        <dbReference type="EMBL" id="KAJ3477991.1"/>
    </source>
</evidence>
<evidence type="ECO:0000256" key="14">
    <source>
        <dbReference type="RuleBase" id="RU000461"/>
    </source>
</evidence>
<comment type="caution">
    <text evidence="15">The sequence shown here is derived from an EMBL/GenBank/DDBJ whole genome shotgun (WGS) entry which is preliminary data.</text>
</comment>
<dbReference type="AlphaFoldDB" id="A0AAD5YEP6"/>
<dbReference type="GO" id="GO:0020037">
    <property type="term" value="F:heme binding"/>
    <property type="evidence" value="ECO:0007669"/>
    <property type="project" value="InterPro"/>
</dbReference>
<dbReference type="InterPro" id="IPR036396">
    <property type="entry name" value="Cyt_P450_sf"/>
</dbReference>
<keyword evidence="9 14" id="KW-0560">Oxidoreductase</keyword>
<dbReference type="Gene3D" id="1.10.630.10">
    <property type="entry name" value="Cytochrome P450"/>
    <property type="match status" value="1"/>
</dbReference>
<dbReference type="InterPro" id="IPR017972">
    <property type="entry name" value="Cyt_P450_CS"/>
</dbReference>
<proteinExistence type="inferred from homology"/>
<evidence type="ECO:0000256" key="13">
    <source>
        <dbReference type="PIRSR" id="PIRSR602401-1"/>
    </source>
</evidence>
<keyword evidence="11 14" id="KW-0503">Monooxygenase</keyword>
<dbReference type="CDD" id="cd11065">
    <property type="entry name" value="CYP64-like"/>
    <property type="match status" value="1"/>
</dbReference>
<comment type="similarity">
    <text evidence="4 14">Belongs to the cytochrome P450 family.</text>
</comment>
<evidence type="ECO:0000256" key="6">
    <source>
        <dbReference type="ARBA" id="ARBA00022692"/>
    </source>
</evidence>
<dbReference type="SUPFAM" id="SSF48264">
    <property type="entry name" value="Cytochrome P450"/>
    <property type="match status" value="1"/>
</dbReference>
<evidence type="ECO:0000256" key="8">
    <source>
        <dbReference type="ARBA" id="ARBA00022989"/>
    </source>
</evidence>
<dbReference type="EMBL" id="JANAWD010000547">
    <property type="protein sequence ID" value="KAJ3477991.1"/>
    <property type="molecule type" value="Genomic_DNA"/>
</dbReference>
<dbReference type="PANTHER" id="PTHR46300:SF7">
    <property type="entry name" value="P450, PUTATIVE (EUROFUNG)-RELATED"/>
    <property type="match status" value="1"/>
</dbReference>
<keyword evidence="6" id="KW-0812">Transmembrane</keyword>
<evidence type="ECO:0000256" key="7">
    <source>
        <dbReference type="ARBA" id="ARBA00022723"/>
    </source>
</evidence>
<dbReference type="PANTHER" id="PTHR46300">
    <property type="entry name" value="P450, PUTATIVE (EUROFUNG)-RELATED-RELATED"/>
    <property type="match status" value="1"/>
</dbReference>
<dbReference type="GO" id="GO:0016020">
    <property type="term" value="C:membrane"/>
    <property type="evidence" value="ECO:0007669"/>
    <property type="project" value="UniProtKB-SubCell"/>
</dbReference>
<evidence type="ECO:0000256" key="9">
    <source>
        <dbReference type="ARBA" id="ARBA00023002"/>
    </source>
</evidence>
<dbReference type="PROSITE" id="PS00086">
    <property type="entry name" value="CYTOCHROME_P450"/>
    <property type="match status" value="1"/>
</dbReference>
<sequence length="512" mass="58714">MSIPLLVGIVLVVLYVRWWRRKLTELPLPPGPRPWPMLGNLFDMSLKEMWLPATKWAKQFGDVVYVHIFGQGLVYLNSYDAAVDLLDRRGNIYSDKPRLVMVQELCGLSNMVPFVRYGDVARRQRRLMNGALNTRAVTTYEPLFESEVQGLLQRLVADPENFIGSIRQYTGGSTLLVVYGYRVRSSQDKLLKLADECMTLLSTKMANNVGIWPVDVIPALKYIPSWFPGAGFKRNAEAWRSLMQEFVDIPFEYVKQNMKDGTAGSSYCSILLEEMPKKAEQWILEQTDTDIRWTANSMYLASIDSMLTVLLHFLLAMMQYPHVMRKAQAELDAVVGRSRLPSFKDRMSLPYIDCIFSEVLRWGAPVPMSLLHRVMEDDVYNGMRIPKGSLVFPNVWNMFRDESVFPEPHKFHPERYLNQVDEATSRRMDPRGAVFGFGRRKCPGSHLVESSVWIVIACMLATLDISKPKDEGGKEIEPDITFENPVFRTPSLFKCSIRPRSEEAFRVIQQSI</sequence>
<evidence type="ECO:0000256" key="3">
    <source>
        <dbReference type="ARBA" id="ARBA00005179"/>
    </source>
</evidence>
<feature type="binding site" description="axial binding residue" evidence="13">
    <location>
        <position position="442"/>
    </location>
    <ligand>
        <name>heme</name>
        <dbReference type="ChEBI" id="CHEBI:30413"/>
    </ligand>
    <ligandPart>
        <name>Fe</name>
        <dbReference type="ChEBI" id="CHEBI:18248"/>
    </ligandPart>
</feature>
<evidence type="ECO:0000256" key="10">
    <source>
        <dbReference type="ARBA" id="ARBA00023004"/>
    </source>
</evidence>
<evidence type="ECO:0000256" key="11">
    <source>
        <dbReference type="ARBA" id="ARBA00023033"/>
    </source>
</evidence>